<protein>
    <submittedName>
        <fullName evidence="2">Uncharacterized protein</fullName>
    </submittedName>
</protein>
<sequence>METRLNIYYGLIVAAVTACFGYGLHWAIWPLIIKGESWTFIFMMSGFVFLAISLALAIVAYFAGPFLALAFFAIEGLLRLSLWVIRWSTRRIRGVSAHPLP</sequence>
<keyword evidence="1" id="KW-0812">Transmembrane</keyword>
<organism evidence="2">
    <name type="scientific">Serratia marcescens</name>
    <dbReference type="NCBI Taxonomy" id="615"/>
    <lineage>
        <taxon>Bacteria</taxon>
        <taxon>Pseudomonadati</taxon>
        <taxon>Pseudomonadota</taxon>
        <taxon>Gammaproteobacteria</taxon>
        <taxon>Enterobacterales</taxon>
        <taxon>Yersiniaceae</taxon>
        <taxon>Serratia</taxon>
    </lineage>
</organism>
<dbReference type="EMBL" id="LT575490">
    <property type="protein sequence ID" value="SAY44554.1"/>
    <property type="molecule type" value="Genomic_DNA"/>
</dbReference>
<name>A0A1C3HHN7_SERMA</name>
<keyword evidence="1" id="KW-1133">Transmembrane helix</keyword>
<dbReference type="AlphaFoldDB" id="A0A1C3HHN7"/>
<evidence type="ECO:0000313" key="2">
    <source>
        <dbReference type="EMBL" id="SAY44554.1"/>
    </source>
</evidence>
<proteinExistence type="predicted"/>
<evidence type="ECO:0000256" key="1">
    <source>
        <dbReference type="SAM" id="Phobius"/>
    </source>
</evidence>
<dbReference type="PROSITE" id="PS51257">
    <property type="entry name" value="PROKAR_LIPOPROTEIN"/>
    <property type="match status" value="1"/>
</dbReference>
<gene>
    <name evidence="2" type="ORF">PWN146_03264</name>
</gene>
<feature type="transmembrane region" description="Helical" evidence="1">
    <location>
        <begin position="40"/>
        <end position="60"/>
    </location>
</feature>
<feature type="transmembrane region" description="Helical" evidence="1">
    <location>
        <begin position="66"/>
        <end position="85"/>
    </location>
</feature>
<keyword evidence="1" id="KW-0472">Membrane</keyword>
<reference evidence="2" key="1">
    <citation type="submission" date="2016-05" db="EMBL/GenBank/DDBJ databases">
        <authorList>
            <person name="Cock P.J.A."/>
            <person name="Cock P.J.A."/>
        </authorList>
    </citation>
    <scope>NUCLEOTIDE SEQUENCE</scope>
    <source>
        <strain evidence="2">PWN146_assembly</strain>
    </source>
</reference>
<accession>A0A1C3HHN7</accession>
<feature type="transmembrane region" description="Helical" evidence="1">
    <location>
        <begin position="6"/>
        <end position="28"/>
    </location>
</feature>